<dbReference type="GO" id="GO:0016758">
    <property type="term" value="F:hexosyltransferase activity"/>
    <property type="evidence" value="ECO:0007669"/>
    <property type="project" value="UniProtKB-ARBA"/>
</dbReference>
<dbReference type="CDD" id="cd00761">
    <property type="entry name" value="Glyco_tranf_GTA_type"/>
    <property type="match status" value="1"/>
</dbReference>
<dbReference type="Gene3D" id="3.90.550.10">
    <property type="entry name" value="Spore Coat Polysaccharide Biosynthesis Protein SpsA, Chain A"/>
    <property type="match status" value="1"/>
</dbReference>
<dbReference type="InterPro" id="IPR029044">
    <property type="entry name" value="Nucleotide-diphossugar_trans"/>
</dbReference>
<dbReference type="Pfam" id="PF00535">
    <property type="entry name" value="Glycos_transf_2"/>
    <property type="match status" value="1"/>
</dbReference>
<keyword evidence="3" id="KW-1185">Reference proteome</keyword>
<reference evidence="2 3" key="1">
    <citation type="submission" date="2016-11" db="EMBL/GenBank/DDBJ databases">
        <authorList>
            <person name="Varghese N."/>
            <person name="Submissions S."/>
        </authorList>
    </citation>
    <scope>NUCLEOTIDE SEQUENCE [LARGE SCALE GENOMIC DNA]</scope>
    <source>
        <strain evidence="2 3">DSM 22613</strain>
    </source>
</reference>
<dbReference type="AlphaFoldDB" id="A0AAX2F2T9"/>
<keyword evidence="2" id="KW-0808">Transferase</keyword>
<proteinExistence type="predicted"/>
<evidence type="ECO:0000313" key="2">
    <source>
        <dbReference type="EMBL" id="SHF70624.1"/>
    </source>
</evidence>
<evidence type="ECO:0000259" key="1">
    <source>
        <dbReference type="Pfam" id="PF00535"/>
    </source>
</evidence>
<dbReference type="Proteomes" id="UP000184105">
    <property type="component" value="Unassembled WGS sequence"/>
</dbReference>
<feature type="domain" description="Glycosyltransferase 2-like" evidence="1">
    <location>
        <begin position="3"/>
        <end position="117"/>
    </location>
</feature>
<dbReference type="SUPFAM" id="SSF53448">
    <property type="entry name" value="Nucleotide-diphospho-sugar transferases"/>
    <property type="match status" value="1"/>
</dbReference>
<evidence type="ECO:0000313" key="3">
    <source>
        <dbReference type="Proteomes" id="UP000184105"/>
    </source>
</evidence>
<dbReference type="PANTHER" id="PTHR22916">
    <property type="entry name" value="GLYCOSYLTRANSFERASE"/>
    <property type="match status" value="1"/>
</dbReference>
<dbReference type="EMBL" id="FQWA01000006">
    <property type="protein sequence ID" value="SHF70624.1"/>
    <property type="molecule type" value="Genomic_DNA"/>
</dbReference>
<gene>
    <name evidence="2" type="ORF">SAMN05444364_10634</name>
</gene>
<comment type="caution">
    <text evidence="2">The sequence shown here is derived from an EMBL/GenBank/DDBJ whole genome shotgun (WGS) entry which is preliminary data.</text>
</comment>
<dbReference type="RefSeq" id="WP_025838012.1">
    <property type="nucleotide sequence ID" value="NZ_BAKP01000014.1"/>
</dbReference>
<sequence>MITVFTPTYNRGNLLNRLYQSLCKQIYKEFEWVIVDDGSRDNTASIVELIQKKHLRNEFSIRYFNKENGGKHTAINLGVKKAQGELFFIADSDDFLPADSLLIVHEEWDKIKHDDSFLGLSGVDADAKGNIIGSGLPKEYIDCHAWEISTVYKVTGDLKEVFRTEVLRQFPFPEIKGERFCPEVLVWFRMARHYKMRFLNRIIYIADYQPNGITSAISRLRMNSPIGSMLTYSELVHYPIPFKDKLRNSINYWRFRFCLTTKNKAGVSPNEVDIPKISGRWYFLAPIGYLMHLKDKRNI</sequence>
<accession>A0AAX2F2T9</accession>
<name>A0AAX2F2T9_9BACT</name>
<dbReference type="PANTHER" id="PTHR22916:SF3">
    <property type="entry name" value="UDP-GLCNAC:BETAGAL BETA-1,3-N-ACETYLGLUCOSAMINYLTRANSFERASE-LIKE PROTEIN 1"/>
    <property type="match status" value="1"/>
</dbReference>
<dbReference type="InterPro" id="IPR001173">
    <property type="entry name" value="Glyco_trans_2-like"/>
</dbReference>
<protein>
    <submittedName>
        <fullName evidence="2">Glycosyl transferase family 2</fullName>
    </submittedName>
</protein>
<organism evidence="2 3">
    <name type="scientific">Prevotella scopos JCM 17725</name>
    <dbReference type="NCBI Taxonomy" id="1236518"/>
    <lineage>
        <taxon>Bacteria</taxon>
        <taxon>Pseudomonadati</taxon>
        <taxon>Bacteroidota</taxon>
        <taxon>Bacteroidia</taxon>
        <taxon>Bacteroidales</taxon>
        <taxon>Prevotellaceae</taxon>
        <taxon>Prevotella</taxon>
    </lineage>
</organism>